<dbReference type="AlphaFoldDB" id="A0A1Y5TNS5"/>
<sequence>MLAADGSGTNVKWLGTQQIDARPPHPTKINPISITAGAPGYGTTTYQVEKVPMDRFIYFTSQPAPRRQRRLRKWTSPGSARHAWYPNISARHYSRLSLQNNAFLRL</sequence>
<evidence type="ECO:0000313" key="3">
    <source>
        <dbReference type="Proteomes" id="UP000193827"/>
    </source>
</evidence>
<dbReference type="Proteomes" id="UP000193827">
    <property type="component" value="Unassembled WGS sequence"/>
</dbReference>
<evidence type="ECO:0000256" key="1">
    <source>
        <dbReference type="SAM" id="MobiDB-lite"/>
    </source>
</evidence>
<feature type="region of interest" description="Disordered" evidence="1">
    <location>
        <begin position="1"/>
        <end position="26"/>
    </location>
</feature>
<name>A0A1Y5TNS5_9RHOB</name>
<reference evidence="2 3" key="1">
    <citation type="submission" date="2017-03" db="EMBL/GenBank/DDBJ databases">
        <authorList>
            <person name="Afonso C.L."/>
            <person name="Miller P.J."/>
            <person name="Scott M.A."/>
            <person name="Spackman E."/>
            <person name="Goraichik I."/>
            <person name="Dimitrov K.M."/>
            <person name="Suarez D.L."/>
            <person name="Swayne D.E."/>
        </authorList>
    </citation>
    <scope>NUCLEOTIDE SEQUENCE [LARGE SCALE GENOMIC DNA]</scope>
    <source>
        <strain evidence="2 3">CECT 8287</strain>
    </source>
</reference>
<dbReference type="RefSeq" id="WP_085894005.1">
    <property type="nucleotide sequence ID" value="NZ_FWFL01000016.1"/>
</dbReference>
<organism evidence="2 3">
    <name type="scientific">Roseovarius litorisediminis</name>
    <dbReference type="NCBI Taxonomy" id="1312363"/>
    <lineage>
        <taxon>Bacteria</taxon>
        <taxon>Pseudomonadati</taxon>
        <taxon>Pseudomonadota</taxon>
        <taxon>Alphaproteobacteria</taxon>
        <taxon>Rhodobacterales</taxon>
        <taxon>Roseobacteraceae</taxon>
        <taxon>Roseovarius</taxon>
    </lineage>
</organism>
<proteinExistence type="predicted"/>
<dbReference type="EMBL" id="FWFL01000016">
    <property type="protein sequence ID" value="SLN68478.1"/>
    <property type="molecule type" value="Genomic_DNA"/>
</dbReference>
<protein>
    <submittedName>
        <fullName evidence="2">Uncharacterized protein</fullName>
    </submittedName>
</protein>
<feature type="compositionally biased region" description="Polar residues" evidence="1">
    <location>
        <begin position="7"/>
        <end position="19"/>
    </location>
</feature>
<gene>
    <name evidence="2" type="ORF">PEL8287_03807</name>
</gene>
<accession>A0A1Y5TNS5</accession>
<evidence type="ECO:0000313" key="2">
    <source>
        <dbReference type="EMBL" id="SLN68478.1"/>
    </source>
</evidence>
<keyword evidence="3" id="KW-1185">Reference proteome</keyword>